<keyword evidence="5" id="KW-0732">Signal</keyword>
<sequence>MVPLRLISLIFSTVIIVNAVPQKASQKESGSLPVSVLTDDQVHFFRPYGHYAAAAACGASTTLTWTCGTHCEATPSFKPVASGGDGSITQFWYVGYDPTLETIIVSHQGTDIAKIIPLITDALIFMSPLNPSLFPGVSSGVQVHHGFGFAQEQSATQVLEAVKTAMANSGFKKVTVAGHSLGAAIALISSAHLALHLPSDTTFRTIVYGLPRVGNKAFADYMDAHANVSHINNKSDLVPEFPDRILGYVHPKGELHIVNSGAWVDCPGQENNNGQCTNGYAPNIIFGAIGELLANQDQHGGPYDSVHMGC</sequence>
<evidence type="ECO:0000313" key="8">
    <source>
        <dbReference type="Proteomes" id="UP000807353"/>
    </source>
</evidence>
<proteinExistence type="inferred from homology"/>
<keyword evidence="1" id="KW-1015">Disulfide bond</keyword>
<keyword evidence="7" id="KW-0378">Hydrolase</keyword>
<feature type="signal peptide" evidence="5">
    <location>
        <begin position="1"/>
        <end position="19"/>
    </location>
</feature>
<dbReference type="OrthoDB" id="426718at2759"/>
<gene>
    <name evidence="7" type="ORF">BDZ94DRAFT_436750</name>
</gene>
<dbReference type="Pfam" id="PF01764">
    <property type="entry name" value="Lipase_3"/>
    <property type="match status" value="1"/>
</dbReference>
<dbReference type="GO" id="GO:0016787">
    <property type="term" value="F:hydrolase activity"/>
    <property type="evidence" value="ECO:0007669"/>
    <property type="project" value="UniProtKB-KW"/>
</dbReference>
<evidence type="ECO:0000256" key="1">
    <source>
        <dbReference type="ARBA" id="ARBA00023157"/>
    </source>
</evidence>
<dbReference type="CDD" id="cd00519">
    <property type="entry name" value="Lipase_3"/>
    <property type="match status" value="1"/>
</dbReference>
<dbReference type="InterPro" id="IPR002921">
    <property type="entry name" value="Fungal_lipase-type"/>
</dbReference>
<feature type="domain" description="Fungal lipase-type" evidence="6">
    <location>
        <begin position="105"/>
        <end position="242"/>
    </location>
</feature>
<comment type="catalytic activity">
    <reaction evidence="4">
        <text>a monoacylglycerol + H2O = glycerol + a fatty acid + H(+)</text>
        <dbReference type="Rhea" id="RHEA:15245"/>
        <dbReference type="ChEBI" id="CHEBI:15377"/>
        <dbReference type="ChEBI" id="CHEBI:15378"/>
        <dbReference type="ChEBI" id="CHEBI:17408"/>
        <dbReference type="ChEBI" id="CHEBI:17754"/>
        <dbReference type="ChEBI" id="CHEBI:28868"/>
    </reaction>
</comment>
<reference evidence="7" key="1">
    <citation type="submission" date="2020-11" db="EMBL/GenBank/DDBJ databases">
        <authorList>
            <consortium name="DOE Joint Genome Institute"/>
            <person name="Ahrendt S."/>
            <person name="Riley R."/>
            <person name="Andreopoulos W."/>
            <person name="Labutti K."/>
            <person name="Pangilinan J."/>
            <person name="Ruiz-Duenas F.J."/>
            <person name="Barrasa J.M."/>
            <person name="Sanchez-Garcia M."/>
            <person name="Camarero S."/>
            <person name="Miyauchi S."/>
            <person name="Serrano A."/>
            <person name="Linde D."/>
            <person name="Babiker R."/>
            <person name="Drula E."/>
            <person name="Ayuso-Fernandez I."/>
            <person name="Pacheco R."/>
            <person name="Padilla G."/>
            <person name="Ferreira P."/>
            <person name="Barriuso J."/>
            <person name="Kellner H."/>
            <person name="Castanera R."/>
            <person name="Alfaro M."/>
            <person name="Ramirez L."/>
            <person name="Pisabarro A.G."/>
            <person name="Kuo A."/>
            <person name="Tritt A."/>
            <person name="Lipzen A."/>
            <person name="He G."/>
            <person name="Yan M."/>
            <person name="Ng V."/>
            <person name="Cullen D."/>
            <person name="Martin F."/>
            <person name="Rosso M.-N."/>
            <person name="Henrissat B."/>
            <person name="Hibbett D."/>
            <person name="Martinez A.T."/>
            <person name="Grigoriev I.V."/>
        </authorList>
    </citation>
    <scope>NUCLEOTIDE SEQUENCE</scope>
    <source>
        <strain evidence="7">CBS 247.69</strain>
    </source>
</reference>
<evidence type="ECO:0000313" key="7">
    <source>
        <dbReference type="EMBL" id="KAF9456174.1"/>
    </source>
</evidence>
<evidence type="ECO:0000256" key="2">
    <source>
        <dbReference type="ARBA" id="ARBA00043996"/>
    </source>
</evidence>
<name>A0A9P6CCK7_9AGAR</name>
<dbReference type="EMBL" id="MU150449">
    <property type="protein sequence ID" value="KAF9456174.1"/>
    <property type="molecule type" value="Genomic_DNA"/>
</dbReference>
<evidence type="ECO:0000256" key="4">
    <source>
        <dbReference type="ARBA" id="ARBA00048461"/>
    </source>
</evidence>
<dbReference type="PANTHER" id="PTHR45856">
    <property type="entry name" value="ALPHA/BETA-HYDROLASES SUPERFAMILY PROTEIN"/>
    <property type="match status" value="1"/>
</dbReference>
<protein>
    <submittedName>
        <fullName evidence="7">Alpha/Beta hydrolase protein</fullName>
    </submittedName>
</protein>
<dbReference type="GO" id="GO:0006629">
    <property type="term" value="P:lipid metabolic process"/>
    <property type="evidence" value="ECO:0007669"/>
    <property type="project" value="InterPro"/>
</dbReference>
<dbReference type="Gene3D" id="3.40.50.1820">
    <property type="entry name" value="alpha/beta hydrolase"/>
    <property type="match status" value="1"/>
</dbReference>
<comment type="caution">
    <text evidence="7">The sequence shown here is derived from an EMBL/GenBank/DDBJ whole genome shotgun (WGS) entry which is preliminary data.</text>
</comment>
<comment type="similarity">
    <text evidence="2">Belongs to the AB hydrolase superfamily. Lipase family. Class 3 subfamily.</text>
</comment>
<evidence type="ECO:0000256" key="5">
    <source>
        <dbReference type="SAM" id="SignalP"/>
    </source>
</evidence>
<dbReference type="InterPro" id="IPR051218">
    <property type="entry name" value="Sec_MonoDiacylglyc_Lipase"/>
</dbReference>
<feature type="chain" id="PRO_5040150348" evidence="5">
    <location>
        <begin position="20"/>
        <end position="310"/>
    </location>
</feature>
<dbReference type="PANTHER" id="PTHR45856:SF25">
    <property type="entry name" value="FUNGAL LIPASE-LIKE DOMAIN-CONTAINING PROTEIN"/>
    <property type="match status" value="1"/>
</dbReference>
<evidence type="ECO:0000259" key="6">
    <source>
        <dbReference type="Pfam" id="PF01764"/>
    </source>
</evidence>
<organism evidence="7 8">
    <name type="scientific">Collybia nuda</name>
    <dbReference type="NCBI Taxonomy" id="64659"/>
    <lineage>
        <taxon>Eukaryota</taxon>
        <taxon>Fungi</taxon>
        <taxon>Dikarya</taxon>
        <taxon>Basidiomycota</taxon>
        <taxon>Agaricomycotina</taxon>
        <taxon>Agaricomycetes</taxon>
        <taxon>Agaricomycetidae</taxon>
        <taxon>Agaricales</taxon>
        <taxon>Tricholomatineae</taxon>
        <taxon>Clitocybaceae</taxon>
        <taxon>Collybia</taxon>
    </lineage>
</organism>
<accession>A0A9P6CCK7</accession>
<evidence type="ECO:0000256" key="3">
    <source>
        <dbReference type="ARBA" id="ARBA00047591"/>
    </source>
</evidence>
<dbReference type="InterPro" id="IPR029058">
    <property type="entry name" value="AB_hydrolase_fold"/>
</dbReference>
<dbReference type="Proteomes" id="UP000807353">
    <property type="component" value="Unassembled WGS sequence"/>
</dbReference>
<dbReference type="AlphaFoldDB" id="A0A9P6CCK7"/>
<comment type="catalytic activity">
    <reaction evidence="3">
        <text>a diacylglycerol + H2O = a monoacylglycerol + a fatty acid + H(+)</text>
        <dbReference type="Rhea" id="RHEA:32731"/>
        <dbReference type="ChEBI" id="CHEBI:15377"/>
        <dbReference type="ChEBI" id="CHEBI:15378"/>
        <dbReference type="ChEBI" id="CHEBI:17408"/>
        <dbReference type="ChEBI" id="CHEBI:18035"/>
        <dbReference type="ChEBI" id="CHEBI:28868"/>
    </reaction>
</comment>
<keyword evidence="8" id="KW-1185">Reference proteome</keyword>
<dbReference type="SUPFAM" id="SSF53474">
    <property type="entry name" value="alpha/beta-Hydrolases"/>
    <property type="match status" value="1"/>
</dbReference>